<comment type="caution">
    <text evidence="3">The sequence shown here is derived from an EMBL/GenBank/DDBJ whole genome shotgun (WGS) entry which is preliminary data.</text>
</comment>
<evidence type="ECO:0000313" key="3">
    <source>
        <dbReference type="EMBL" id="RZV40471.1"/>
    </source>
</evidence>
<organism evidence="3 4">
    <name type="scientific">Candidatus Acidulodesulfobacterium acidiphilum</name>
    <dbReference type="NCBI Taxonomy" id="2597224"/>
    <lineage>
        <taxon>Bacteria</taxon>
        <taxon>Deltaproteobacteria</taxon>
        <taxon>Candidatus Acidulodesulfobacterales</taxon>
        <taxon>Candidatus Acidulodesulfobacterium</taxon>
    </lineage>
</organism>
<dbReference type="Proteomes" id="UP000322454">
    <property type="component" value="Unassembled WGS sequence"/>
</dbReference>
<dbReference type="PROSITE" id="PS50846">
    <property type="entry name" value="HMA_2"/>
    <property type="match status" value="1"/>
</dbReference>
<dbReference type="InterPro" id="IPR000428">
    <property type="entry name" value="Cu-bd"/>
</dbReference>
<dbReference type="FunFam" id="3.30.70.100:FF:000001">
    <property type="entry name" value="ATPase copper transporting beta"/>
    <property type="match status" value="1"/>
</dbReference>
<evidence type="ECO:0000313" key="4">
    <source>
        <dbReference type="Proteomes" id="UP000322454"/>
    </source>
</evidence>
<accession>A0A520XGZ5</accession>
<evidence type="ECO:0000259" key="2">
    <source>
        <dbReference type="PROSITE" id="PS50846"/>
    </source>
</evidence>
<evidence type="ECO:0000256" key="1">
    <source>
        <dbReference type="ARBA" id="ARBA00022723"/>
    </source>
</evidence>
<gene>
    <name evidence="3" type="ORF">EVJ48_00685</name>
</gene>
<feature type="domain" description="HMA" evidence="2">
    <location>
        <begin position="2"/>
        <end position="67"/>
    </location>
</feature>
<dbReference type="InterPro" id="IPR006122">
    <property type="entry name" value="HMA_Cu_ion-bd"/>
</dbReference>
<dbReference type="CDD" id="cd00371">
    <property type="entry name" value="HMA"/>
    <property type="match status" value="1"/>
</dbReference>
<dbReference type="EMBL" id="SHMQ01000001">
    <property type="protein sequence ID" value="RZV40471.1"/>
    <property type="molecule type" value="Genomic_DNA"/>
</dbReference>
<sequence>MKKINIEVGGMTCEHCVARVTKFVKNVKGVVDVNTSLKENKSYIEANDDVSVDSIKSAIEDAGYKPGKYEIK</sequence>
<dbReference type="GO" id="GO:0006825">
    <property type="term" value="P:copper ion transport"/>
    <property type="evidence" value="ECO:0007669"/>
    <property type="project" value="InterPro"/>
</dbReference>
<dbReference type="Gene3D" id="3.30.70.100">
    <property type="match status" value="1"/>
</dbReference>
<name>A0A520XGZ5_9DELT</name>
<dbReference type="Pfam" id="PF00403">
    <property type="entry name" value="HMA"/>
    <property type="match status" value="1"/>
</dbReference>
<dbReference type="NCBIfam" id="TIGR00003">
    <property type="entry name" value="copper ion binding protein"/>
    <property type="match status" value="1"/>
</dbReference>
<dbReference type="InterPro" id="IPR036163">
    <property type="entry name" value="HMA_dom_sf"/>
</dbReference>
<keyword evidence="1" id="KW-0479">Metal-binding</keyword>
<protein>
    <submittedName>
        <fullName evidence="3">Heavy-metal-associated domain-containing protein</fullName>
    </submittedName>
</protein>
<reference evidence="3 4" key="1">
    <citation type="submission" date="2019-01" db="EMBL/GenBank/DDBJ databases">
        <title>Insights into ecological role of a new deltaproteobacterial order Candidatus Sinidesulfobacterales (Sva0485) by metagenomics and metatranscriptomics.</title>
        <authorList>
            <person name="Tan S."/>
            <person name="Liu J."/>
            <person name="Fang Y."/>
            <person name="Hedlund B."/>
            <person name="Lian Z.-H."/>
            <person name="Huang L.-Y."/>
            <person name="Li J.-T."/>
            <person name="Huang L.-N."/>
            <person name="Li W.-J."/>
            <person name="Jiang H.-C."/>
            <person name="Dong H.-L."/>
            <person name="Shu W.-S."/>
        </authorList>
    </citation>
    <scope>NUCLEOTIDE SEQUENCE [LARGE SCALE GENOMIC DNA]</scope>
    <source>
        <strain evidence="3">AP4</strain>
    </source>
</reference>
<dbReference type="PRINTS" id="PR00944">
    <property type="entry name" value="CUEXPORT"/>
</dbReference>
<dbReference type="AlphaFoldDB" id="A0A520XGZ5"/>
<proteinExistence type="predicted"/>
<dbReference type="InterPro" id="IPR006121">
    <property type="entry name" value="HMA_dom"/>
</dbReference>
<dbReference type="SUPFAM" id="SSF55008">
    <property type="entry name" value="HMA, heavy metal-associated domain"/>
    <property type="match status" value="1"/>
</dbReference>
<dbReference type="GO" id="GO:0005507">
    <property type="term" value="F:copper ion binding"/>
    <property type="evidence" value="ECO:0007669"/>
    <property type="project" value="InterPro"/>
</dbReference>